<keyword evidence="6" id="KW-1185">Reference proteome</keyword>
<dbReference type="AlphaFoldDB" id="A0A9W9CSH6"/>
<dbReference type="InterPro" id="IPR020904">
    <property type="entry name" value="Sc_DH/Rdtase_CS"/>
</dbReference>
<evidence type="ECO:0000313" key="5">
    <source>
        <dbReference type="EMBL" id="KAJ4386305.1"/>
    </source>
</evidence>
<comment type="caution">
    <text evidence="5">The sequence shown here is derived from an EMBL/GenBank/DDBJ whole genome shotgun (WGS) entry which is preliminary data.</text>
</comment>
<dbReference type="PANTHER" id="PTHR24321">
    <property type="entry name" value="DEHYDROGENASES, SHORT CHAIN"/>
    <property type="match status" value="1"/>
</dbReference>
<proteinExistence type="inferred from homology"/>
<comment type="similarity">
    <text evidence="1 4">Belongs to the short-chain dehydrogenases/reductases (SDR) family.</text>
</comment>
<evidence type="ECO:0000256" key="3">
    <source>
        <dbReference type="ARBA" id="ARBA00023002"/>
    </source>
</evidence>
<sequence length="262" mass="27509">MSTPLTVLITGAGGGLGKVTAAAFLAAGANVAICDVNQERLDSTSKEWTEAGHDGKFLATTTNVADPASVQQLVDAAVAKFGRLDVLVNNAGIMDDFSGAAECSQEMWDRVLAVNLHGPYYLIKAAVKQFEKQTEGEKGGVIINICSTSAVYGSNAGAAYTASKHGLLGLNKNTAFTYSDKGIYSVAMVMGGMATNVSDGMKRGELDRAAYARVHEARPFDLEKHLVPLESVAKTVVFLSDRSIARSANGGAIDFKNNNPAN</sequence>
<dbReference type="CDD" id="cd05233">
    <property type="entry name" value="SDR_c"/>
    <property type="match status" value="1"/>
</dbReference>
<dbReference type="Proteomes" id="UP001140453">
    <property type="component" value="Unassembled WGS sequence"/>
</dbReference>
<dbReference type="Pfam" id="PF00106">
    <property type="entry name" value="adh_short"/>
    <property type="match status" value="1"/>
</dbReference>
<accession>A0A9W9CSH6</accession>
<dbReference type="PANTHER" id="PTHR24321:SF8">
    <property type="entry name" value="ESTRADIOL 17-BETA-DEHYDROGENASE 8-RELATED"/>
    <property type="match status" value="1"/>
</dbReference>
<dbReference type="PROSITE" id="PS00061">
    <property type="entry name" value="ADH_SHORT"/>
    <property type="match status" value="1"/>
</dbReference>
<organism evidence="5 6">
    <name type="scientific">Gnomoniopsis smithogilvyi</name>
    <dbReference type="NCBI Taxonomy" id="1191159"/>
    <lineage>
        <taxon>Eukaryota</taxon>
        <taxon>Fungi</taxon>
        <taxon>Dikarya</taxon>
        <taxon>Ascomycota</taxon>
        <taxon>Pezizomycotina</taxon>
        <taxon>Sordariomycetes</taxon>
        <taxon>Sordariomycetidae</taxon>
        <taxon>Diaporthales</taxon>
        <taxon>Gnomoniaceae</taxon>
        <taxon>Gnomoniopsis</taxon>
    </lineage>
</organism>
<evidence type="ECO:0000256" key="4">
    <source>
        <dbReference type="RuleBase" id="RU000363"/>
    </source>
</evidence>
<protein>
    <submittedName>
        <fullName evidence="5">Uncharacterized protein</fullName>
    </submittedName>
</protein>
<dbReference type="InterPro" id="IPR036291">
    <property type="entry name" value="NAD(P)-bd_dom_sf"/>
</dbReference>
<dbReference type="GO" id="GO:0016491">
    <property type="term" value="F:oxidoreductase activity"/>
    <property type="evidence" value="ECO:0007669"/>
    <property type="project" value="UniProtKB-KW"/>
</dbReference>
<name>A0A9W9CSH6_9PEZI</name>
<dbReference type="PRINTS" id="PR00081">
    <property type="entry name" value="GDHRDH"/>
</dbReference>
<gene>
    <name evidence="5" type="ORF">N0V93_009198</name>
</gene>
<dbReference type="Gene3D" id="3.40.50.720">
    <property type="entry name" value="NAD(P)-binding Rossmann-like Domain"/>
    <property type="match status" value="1"/>
</dbReference>
<dbReference type="OrthoDB" id="417891at2759"/>
<keyword evidence="3" id="KW-0560">Oxidoreductase</keyword>
<evidence type="ECO:0000256" key="1">
    <source>
        <dbReference type="ARBA" id="ARBA00006484"/>
    </source>
</evidence>
<dbReference type="PRINTS" id="PR00080">
    <property type="entry name" value="SDRFAMILY"/>
</dbReference>
<evidence type="ECO:0000256" key="2">
    <source>
        <dbReference type="ARBA" id="ARBA00022857"/>
    </source>
</evidence>
<reference evidence="5" key="1">
    <citation type="submission" date="2022-10" db="EMBL/GenBank/DDBJ databases">
        <title>Tapping the CABI collections for fungal endophytes: first genome assemblies for Collariella, Neodidymelliopsis, Ascochyta clinopodiicola, Didymella pomorum, Didymosphaeria variabile, Neocosmospora piperis and Neocucurbitaria cava.</title>
        <authorList>
            <person name="Hill R."/>
        </authorList>
    </citation>
    <scope>NUCLEOTIDE SEQUENCE</scope>
    <source>
        <strain evidence="5">IMI 355082</strain>
    </source>
</reference>
<dbReference type="InterPro" id="IPR002347">
    <property type="entry name" value="SDR_fam"/>
</dbReference>
<dbReference type="SUPFAM" id="SSF51735">
    <property type="entry name" value="NAD(P)-binding Rossmann-fold domains"/>
    <property type="match status" value="1"/>
</dbReference>
<dbReference type="EMBL" id="JAPEVB010000006">
    <property type="protein sequence ID" value="KAJ4386305.1"/>
    <property type="molecule type" value="Genomic_DNA"/>
</dbReference>
<keyword evidence="2" id="KW-0521">NADP</keyword>
<evidence type="ECO:0000313" key="6">
    <source>
        <dbReference type="Proteomes" id="UP001140453"/>
    </source>
</evidence>